<dbReference type="GO" id="GO:0016020">
    <property type="term" value="C:membrane"/>
    <property type="evidence" value="ECO:0007669"/>
    <property type="project" value="InterPro"/>
</dbReference>
<dbReference type="InterPro" id="IPR010067">
    <property type="entry name" value="ABC_SsuA_sub-bd"/>
</dbReference>
<comment type="similarity">
    <text evidence="2">Belongs to the bacterial solute-binding protein SsuA/TauA family.</text>
</comment>
<dbReference type="SMART" id="SM00062">
    <property type="entry name" value="PBPb"/>
    <property type="match status" value="1"/>
</dbReference>
<dbReference type="GO" id="GO:0042626">
    <property type="term" value="F:ATPase-coupled transmembrane transporter activity"/>
    <property type="evidence" value="ECO:0007669"/>
    <property type="project" value="InterPro"/>
</dbReference>
<evidence type="ECO:0000313" key="9">
    <source>
        <dbReference type="Proteomes" id="UP000244870"/>
    </source>
</evidence>
<comment type="subcellular location">
    <subcellularLocation>
        <location evidence="1">Periplasm</location>
    </subcellularLocation>
</comment>
<dbReference type="Proteomes" id="UP000244870">
    <property type="component" value="Chromosome"/>
</dbReference>
<gene>
    <name evidence="8" type="ORF">B6254_0495</name>
</gene>
<dbReference type="AlphaFoldDB" id="A0A2S1KPJ5"/>
<dbReference type="InterPro" id="IPR001638">
    <property type="entry name" value="Solute-binding_3/MltF_N"/>
</dbReference>
<protein>
    <recommendedName>
        <fullName evidence="6">Putative aliphatic sulfonates-binding protein</fullName>
    </recommendedName>
</protein>
<evidence type="ECO:0000256" key="2">
    <source>
        <dbReference type="ARBA" id="ARBA00010742"/>
    </source>
</evidence>
<dbReference type="Pfam" id="PF09084">
    <property type="entry name" value="NMT1"/>
    <property type="match status" value="1"/>
</dbReference>
<dbReference type="SUPFAM" id="SSF53850">
    <property type="entry name" value="Periplasmic binding protein-like II"/>
    <property type="match status" value="1"/>
</dbReference>
<evidence type="ECO:0000256" key="5">
    <source>
        <dbReference type="ARBA" id="ARBA00055538"/>
    </source>
</evidence>
<evidence type="ECO:0000256" key="4">
    <source>
        <dbReference type="ARBA" id="ARBA00022729"/>
    </source>
</evidence>
<evidence type="ECO:0000256" key="1">
    <source>
        <dbReference type="ARBA" id="ARBA00004418"/>
    </source>
</evidence>
<evidence type="ECO:0000256" key="3">
    <source>
        <dbReference type="ARBA" id="ARBA00022448"/>
    </source>
</evidence>
<dbReference type="InterPro" id="IPR015168">
    <property type="entry name" value="SsuA/THI5"/>
</dbReference>
<dbReference type="GO" id="GO:0042597">
    <property type="term" value="C:periplasmic space"/>
    <property type="evidence" value="ECO:0007669"/>
    <property type="project" value="UniProtKB-SubCell"/>
</dbReference>
<dbReference type="Gene3D" id="3.40.190.10">
    <property type="entry name" value="Periplasmic binding protein-like II"/>
    <property type="match status" value="2"/>
</dbReference>
<accession>A0A2S1KPJ5</accession>
<comment type="function">
    <text evidence="5">Part of a binding-protein-dependent transport system for aliphatic sulfonates. Putative binding protein.</text>
</comment>
<sequence>MNMKKRWQKVILVVLLFFWAGGTYYGYQQTTGSRDKLQKVTIGYQKGDPVDVSRSRGVLVKKMKELGYRVVFKEFADGASEMQALAAGSINYARTGDTPPVTAAASGTDIAYIAAGASRSSGSGILVQKDSDIDSVKALQGKKVAYTQSTSSQFLLLQALSKAGMSASDIEWVNMKQADAAIAFSKGDVDAWVTWDPYTAQGQVTQQAKLLTNGDGLSQNRDFILSTQQYAKKHEAVNEYLVKYLSEDMTWANEHPKALTKLLTKALGMKQTIVAKMVDRRDWTLTPMTKAIAKEEQTIANVFYENDLIKQRINVSDDVIYVSE</sequence>
<keyword evidence="3" id="KW-0813">Transport</keyword>
<dbReference type="NCBIfam" id="TIGR01728">
    <property type="entry name" value="SsuA_fam"/>
    <property type="match status" value="1"/>
</dbReference>
<dbReference type="EMBL" id="CP020928">
    <property type="protein sequence ID" value="AWF94916.1"/>
    <property type="molecule type" value="Genomic_DNA"/>
</dbReference>
<evidence type="ECO:0000313" key="8">
    <source>
        <dbReference type="EMBL" id="AWF94916.1"/>
    </source>
</evidence>
<dbReference type="PANTHER" id="PTHR30024:SF42">
    <property type="entry name" value="ALIPHATIC SULFONATES-BINDING PROTEIN-RELATED"/>
    <property type="match status" value="1"/>
</dbReference>
<evidence type="ECO:0000259" key="7">
    <source>
        <dbReference type="SMART" id="SM00062"/>
    </source>
</evidence>
<name>A0A2S1KPJ5_9LACO</name>
<proteinExistence type="inferred from homology"/>
<feature type="domain" description="Solute-binding protein family 3/N-terminal" evidence="7">
    <location>
        <begin position="39"/>
        <end position="255"/>
    </location>
</feature>
<dbReference type="PANTHER" id="PTHR30024">
    <property type="entry name" value="ALIPHATIC SULFONATES-BINDING PROTEIN-RELATED"/>
    <property type="match status" value="1"/>
</dbReference>
<reference evidence="8 9" key="1">
    <citation type="submission" date="2017-04" db="EMBL/GenBank/DDBJ databases">
        <title>Weissella cibaria strain m2 complete genome.</title>
        <authorList>
            <person name="Pan Q."/>
            <person name="Tan M."/>
            <person name="Yao F."/>
            <person name="Su S."/>
        </authorList>
    </citation>
    <scope>NUCLEOTIDE SEQUENCE [LARGE SCALE GENOMIC DNA]</scope>
    <source>
        <strain evidence="8 9">M2</strain>
    </source>
</reference>
<dbReference type="FunFam" id="3.40.190.10:FF:000050">
    <property type="entry name" value="Sulfonate ABC transporter substrate-binding protein"/>
    <property type="match status" value="1"/>
</dbReference>
<evidence type="ECO:0000256" key="6">
    <source>
        <dbReference type="ARBA" id="ARBA00070228"/>
    </source>
</evidence>
<organism evidence="8 9">
    <name type="scientific">Weissella cibaria</name>
    <dbReference type="NCBI Taxonomy" id="137591"/>
    <lineage>
        <taxon>Bacteria</taxon>
        <taxon>Bacillati</taxon>
        <taxon>Bacillota</taxon>
        <taxon>Bacilli</taxon>
        <taxon>Lactobacillales</taxon>
        <taxon>Lactobacillaceae</taxon>
        <taxon>Weissella</taxon>
    </lineage>
</organism>
<keyword evidence="4" id="KW-0732">Signal</keyword>